<dbReference type="PROSITE" id="PS50166">
    <property type="entry name" value="IMPORTIN_B_NT"/>
    <property type="match status" value="1"/>
</dbReference>
<dbReference type="GO" id="GO:0006611">
    <property type="term" value="P:protein export from nucleus"/>
    <property type="evidence" value="ECO:0007669"/>
    <property type="project" value="EnsemblMetazoa"/>
</dbReference>
<protein>
    <recommendedName>
        <fullName evidence="4">Exportin-2</fullName>
    </recommendedName>
    <alternativeName>
        <fullName evidence="9">Importin-alpha re-exporter</fullName>
    </alternativeName>
</protein>
<evidence type="ECO:0000256" key="4">
    <source>
        <dbReference type="ARBA" id="ARBA00018945"/>
    </source>
</evidence>
<dbReference type="InterPro" id="IPR001494">
    <property type="entry name" value="Importin-beta_N"/>
</dbReference>
<dbReference type="GO" id="GO:0005635">
    <property type="term" value="C:nuclear envelope"/>
    <property type="evidence" value="ECO:0007669"/>
    <property type="project" value="TreeGrafter"/>
</dbReference>
<proteinExistence type="inferred from homology"/>
<evidence type="ECO:0000259" key="10">
    <source>
        <dbReference type="PROSITE" id="PS50166"/>
    </source>
</evidence>
<dbReference type="PANTHER" id="PTHR10997">
    <property type="entry name" value="IMPORTIN-7, 8, 11"/>
    <property type="match status" value="1"/>
</dbReference>
<dbReference type="GO" id="GO:0006606">
    <property type="term" value="P:protein import into nucleus"/>
    <property type="evidence" value="ECO:0007669"/>
    <property type="project" value="TreeGrafter"/>
</dbReference>
<dbReference type="SUPFAM" id="SSF48371">
    <property type="entry name" value="ARM repeat"/>
    <property type="match status" value="1"/>
</dbReference>
<evidence type="ECO:0000256" key="8">
    <source>
        <dbReference type="ARBA" id="ARBA00023242"/>
    </source>
</evidence>
<keyword evidence="8" id="KW-0539">Nucleus</keyword>
<dbReference type="InterPro" id="IPR011989">
    <property type="entry name" value="ARM-like"/>
</dbReference>
<dbReference type="HOGENOM" id="CLU_009614_0_0_1"/>
<dbReference type="GO" id="GO:0005829">
    <property type="term" value="C:cytosol"/>
    <property type="evidence" value="ECO:0007669"/>
    <property type="project" value="TreeGrafter"/>
</dbReference>
<accession>B4MYY0</accession>
<dbReference type="Pfam" id="PF03810">
    <property type="entry name" value="IBN_N"/>
    <property type="match status" value="1"/>
</dbReference>
<evidence type="ECO:0000256" key="5">
    <source>
        <dbReference type="ARBA" id="ARBA00022448"/>
    </source>
</evidence>
<name>B4MYY0_DROWI</name>
<evidence type="ECO:0000256" key="1">
    <source>
        <dbReference type="ARBA" id="ARBA00004123"/>
    </source>
</evidence>
<keyword evidence="5" id="KW-0813">Transport</keyword>
<dbReference type="SMART" id="SM00913">
    <property type="entry name" value="IBN_N"/>
    <property type="match status" value="1"/>
</dbReference>
<evidence type="ECO:0000256" key="7">
    <source>
        <dbReference type="ARBA" id="ARBA00022927"/>
    </source>
</evidence>
<dbReference type="FunCoup" id="B4MYY0">
    <property type="interactions" value="2585"/>
</dbReference>
<dbReference type="GO" id="GO:0005049">
    <property type="term" value="F:nuclear export signal receptor activity"/>
    <property type="evidence" value="ECO:0007669"/>
    <property type="project" value="TreeGrafter"/>
</dbReference>
<dbReference type="InParanoid" id="B4MYY0"/>
<dbReference type="PhylomeDB" id="B4MYY0"/>
<keyword evidence="7" id="KW-0653">Protein transport</keyword>
<dbReference type="Proteomes" id="UP000007798">
    <property type="component" value="Unassembled WGS sequence"/>
</dbReference>
<dbReference type="OMA" id="AENEFLM"/>
<dbReference type="STRING" id="7260.B4MYY0"/>
<dbReference type="KEGG" id="dwi:6643582"/>
<feature type="domain" description="Importin N-terminal" evidence="10">
    <location>
        <begin position="29"/>
        <end position="105"/>
    </location>
</feature>
<dbReference type="Gene3D" id="1.25.10.10">
    <property type="entry name" value="Leucine-rich Repeat Variant"/>
    <property type="match status" value="1"/>
</dbReference>
<keyword evidence="6" id="KW-0963">Cytoplasm</keyword>
<dbReference type="Pfam" id="PF08506">
    <property type="entry name" value="Cse1"/>
    <property type="match status" value="1"/>
</dbReference>
<dbReference type="InterPro" id="IPR016024">
    <property type="entry name" value="ARM-type_fold"/>
</dbReference>
<dbReference type="PANTHER" id="PTHR10997:SF8">
    <property type="entry name" value="EXPORTIN-2"/>
    <property type="match status" value="1"/>
</dbReference>
<dbReference type="EMBL" id="CH963913">
    <property type="protein sequence ID" value="EDW77319.1"/>
    <property type="molecule type" value="Genomic_DNA"/>
</dbReference>
<dbReference type="InterPro" id="IPR013713">
    <property type="entry name" value="XPO2_central"/>
</dbReference>
<evidence type="ECO:0000256" key="3">
    <source>
        <dbReference type="ARBA" id="ARBA00008669"/>
    </source>
</evidence>
<dbReference type="AlphaFoldDB" id="B4MYY0"/>
<evidence type="ECO:0000256" key="2">
    <source>
        <dbReference type="ARBA" id="ARBA00004496"/>
    </source>
</evidence>
<dbReference type="InterPro" id="IPR005043">
    <property type="entry name" value="XPO2_C"/>
</dbReference>
<evidence type="ECO:0000313" key="12">
    <source>
        <dbReference type="Proteomes" id="UP000007798"/>
    </source>
</evidence>
<gene>
    <name evidence="11" type="primary">Dwil\GK18154</name>
    <name evidence="11" type="ORF">Dwil_GK18154</name>
</gene>
<comment type="similarity">
    <text evidence="3">Belongs to the XPO2/CSE1 family.</text>
</comment>
<dbReference type="FunFam" id="1.25.10.10:FF:000057">
    <property type="entry name" value="Exportin-2 isoform 1"/>
    <property type="match status" value="1"/>
</dbReference>
<keyword evidence="12" id="KW-1185">Reference proteome</keyword>
<dbReference type="eggNOG" id="KOG1992">
    <property type="taxonomic scope" value="Eukaryota"/>
</dbReference>
<comment type="subcellular location">
    <subcellularLocation>
        <location evidence="2">Cytoplasm</location>
    </subcellularLocation>
    <subcellularLocation>
        <location evidence="1">Nucleus</location>
    </subcellularLocation>
</comment>
<dbReference type="Pfam" id="PF03378">
    <property type="entry name" value="CAS_CSE1"/>
    <property type="match status" value="1"/>
</dbReference>
<dbReference type="OrthoDB" id="3268246at2759"/>
<evidence type="ECO:0000256" key="9">
    <source>
        <dbReference type="ARBA" id="ARBA00030693"/>
    </source>
</evidence>
<evidence type="ECO:0000256" key="6">
    <source>
        <dbReference type="ARBA" id="ARBA00022490"/>
    </source>
</evidence>
<evidence type="ECO:0000313" key="11">
    <source>
        <dbReference type="EMBL" id="EDW77319.1"/>
    </source>
</evidence>
<sequence>MEVTEANLQLLAGYLQQTLSADPNVRRPAEKLLESTELQQNYAVLLLNLIDKAEMDMTIRIAGAIAFKNYVKRNWAAHEDSNEPDRIHESDRNTIKTLIVTLMLHSPIALQKQLSDTVSIIGKHDFPKKWPQLIVEMVNKFASGDFNVINGVLQTAHSLFKRYRYEFKSQELWEEIKFVLDRMSKPLTDLLQATMELTKVHEQNAEALKVIYGSLVLVNKVFYSLNVQDLPEFFEDNMNIWMGAFIQQLAADVPLLTSNDDEDAGVLEHLRSQVCENICLYARKYDEEFKPYMEQFVTAVWELLVKTSLHTKYDALVSNALQFLSGVAERKHNQSIFENPEILARICDKVVIPNLDIRPSDEELFEDSPDEYIKRDIEGSDIDTRRRAACDLVKTLSVNFEQKIFGIFGQYLEILLNKYKENPAANWRSKDTAIYLVTSWASRGGTQKHGITQTSELVPLPQFCAQQIIPELERSNVNELPVLKAAAIKYVMVFRTLLGPQIVNQCLPQLIRHLPAESIVVHSYAACALERILTMRDAASNVMFGPQILSQHSNELVSGLFSTLSLSGSNENEYVMKAIMRSFHSLQGAAMPYMGVALPRLTEILTQVAKNPSRPNFNHYLFETLAISIKIVCQTDASAVSSFEEALFPVFQGILQQDIVEFVPYVFQLLSVLLEVRETSGSPIPEPYWALFPCLLSPALWDRSGNVTPLIRLLSAFIKRGSTQIQASGKLNGILGIFQKMIASKANDHEGFYLLQTLIFHYPTPEMQTSMRQIFGLLFQRLSLAKTPKYLSGIIVFFSYYIVKFGGSALVQLIDDIQPGMFGMVLERVLITDLNKVIKAIERKAVSVGITKLLTECPEMCSPHYNQFWPRLLHALIDVFERPADKLAPFEGAASDAGNVFSLEDEGEGAGYQVAFAQLSHAQPTRQDYVAEVTDTRQFLATSLGKFSQSRPGELATLLGSLQPDYKQMVQKYCDQAGVRIV</sequence>
<organism evidence="11 12">
    <name type="scientific">Drosophila willistoni</name>
    <name type="common">Fruit fly</name>
    <dbReference type="NCBI Taxonomy" id="7260"/>
    <lineage>
        <taxon>Eukaryota</taxon>
        <taxon>Metazoa</taxon>
        <taxon>Ecdysozoa</taxon>
        <taxon>Arthropoda</taxon>
        <taxon>Hexapoda</taxon>
        <taxon>Insecta</taxon>
        <taxon>Pterygota</taxon>
        <taxon>Neoptera</taxon>
        <taxon>Endopterygota</taxon>
        <taxon>Diptera</taxon>
        <taxon>Brachycera</taxon>
        <taxon>Muscomorpha</taxon>
        <taxon>Ephydroidea</taxon>
        <taxon>Drosophilidae</taxon>
        <taxon>Drosophila</taxon>
        <taxon>Sophophora</taxon>
    </lineage>
</organism>
<dbReference type="SMR" id="B4MYY0"/>
<reference evidence="11 12" key="1">
    <citation type="journal article" date="2007" name="Nature">
        <title>Evolution of genes and genomes on the Drosophila phylogeny.</title>
        <authorList>
            <consortium name="Drosophila 12 Genomes Consortium"/>
            <person name="Clark A.G."/>
            <person name="Eisen M.B."/>
            <person name="Smith D.R."/>
            <person name="Bergman C.M."/>
            <person name="Oliver B."/>
            <person name="Markow T.A."/>
            <person name="Kaufman T.C."/>
            <person name="Kellis M."/>
            <person name="Gelbart W."/>
            <person name="Iyer V.N."/>
            <person name="Pollard D.A."/>
            <person name="Sackton T.B."/>
            <person name="Larracuente A.M."/>
            <person name="Singh N.D."/>
            <person name="Abad J.P."/>
            <person name="Abt D.N."/>
            <person name="Adryan B."/>
            <person name="Aguade M."/>
            <person name="Akashi H."/>
            <person name="Anderson W.W."/>
            <person name="Aquadro C.F."/>
            <person name="Ardell D.H."/>
            <person name="Arguello R."/>
            <person name="Artieri C.G."/>
            <person name="Barbash D.A."/>
            <person name="Barker D."/>
            <person name="Barsanti P."/>
            <person name="Batterham P."/>
            <person name="Batzoglou S."/>
            <person name="Begun D."/>
            <person name="Bhutkar A."/>
            <person name="Blanco E."/>
            <person name="Bosak S.A."/>
            <person name="Bradley R.K."/>
            <person name="Brand A.D."/>
            <person name="Brent M.R."/>
            <person name="Brooks A.N."/>
            <person name="Brown R.H."/>
            <person name="Butlin R.K."/>
            <person name="Caggese C."/>
            <person name="Calvi B.R."/>
            <person name="Bernardo de Carvalho A."/>
            <person name="Caspi A."/>
            <person name="Castrezana S."/>
            <person name="Celniker S.E."/>
            <person name="Chang J.L."/>
            <person name="Chapple C."/>
            <person name="Chatterji S."/>
            <person name="Chinwalla A."/>
            <person name="Civetta A."/>
            <person name="Clifton S.W."/>
            <person name="Comeron J.M."/>
            <person name="Costello J.C."/>
            <person name="Coyne J.A."/>
            <person name="Daub J."/>
            <person name="David R.G."/>
            <person name="Delcher A.L."/>
            <person name="Delehaunty K."/>
            <person name="Do C.B."/>
            <person name="Ebling H."/>
            <person name="Edwards K."/>
            <person name="Eickbush T."/>
            <person name="Evans J.D."/>
            <person name="Filipski A."/>
            <person name="Findeiss S."/>
            <person name="Freyhult E."/>
            <person name="Fulton L."/>
            <person name="Fulton R."/>
            <person name="Garcia A.C."/>
            <person name="Gardiner A."/>
            <person name="Garfield D.A."/>
            <person name="Garvin B.E."/>
            <person name="Gibson G."/>
            <person name="Gilbert D."/>
            <person name="Gnerre S."/>
            <person name="Godfrey J."/>
            <person name="Good R."/>
            <person name="Gotea V."/>
            <person name="Gravely B."/>
            <person name="Greenberg A.J."/>
            <person name="Griffiths-Jones S."/>
            <person name="Gross S."/>
            <person name="Guigo R."/>
            <person name="Gustafson E.A."/>
            <person name="Haerty W."/>
            <person name="Hahn M.W."/>
            <person name="Halligan D.L."/>
            <person name="Halpern A.L."/>
            <person name="Halter G.M."/>
            <person name="Han M.V."/>
            <person name="Heger A."/>
            <person name="Hillier L."/>
            <person name="Hinrichs A.S."/>
            <person name="Holmes I."/>
            <person name="Hoskins R.A."/>
            <person name="Hubisz M.J."/>
            <person name="Hultmark D."/>
            <person name="Huntley M.A."/>
            <person name="Jaffe D.B."/>
            <person name="Jagadeeshan S."/>
            <person name="Jeck W.R."/>
            <person name="Johnson J."/>
            <person name="Jones C.D."/>
            <person name="Jordan W.C."/>
            <person name="Karpen G.H."/>
            <person name="Kataoka E."/>
            <person name="Keightley P.D."/>
            <person name="Kheradpour P."/>
            <person name="Kirkness E.F."/>
            <person name="Koerich L.B."/>
            <person name="Kristiansen K."/>
            <person name="Kudrna D."/>
            <person name="Kulathinal R.J."/>
            <person name="Kumar S."/>
            <person name="Kwok R."/>
            <person name="Lander E."/>
            <person name="Langley C.H."/>
            <person name="Lapoint R."/>
            <person name="Lazzaro B.P."/>
            <person name="Lee S.J."/>
            <person name="Levesque L."/>
            <person name="Li R."/>
            <person name="Lin C.F."/>
            <person name="Lin M.F."/>
            <person name="Lindblad-Toh K."/>
            <person name="Llopart A."/>
            <person name="Long M."/>
            <person name="Low L."/>
            <person name="Lozovsky E."/>
            <person name="Lu J."/>
            <person name="Luo M."/>
            <person name="Machado C.A."/>
            <person name="Makalowski W."/>
            <person name="Marzo M."/>
            <person name="Matsuda M."/>
            <person name="Matzkin L."/>
            <person name="McAllister B."/>
            <person name="McBride C.S."/>
            <person name="McKernan B."/>
            <person name="McKernan K."/>
            <person name="Mendez-Lago M."/>
            <person name="Minx P."/>
            <person name="Mollenhauer M.U."/>
            <person name="Montooth K."/>
            <person name="Mount S.M."/>
            <person name="Mu X."/>
            <person name="Myers E."/>
            <person name="Negre B."/>
            <person name="Newfeld S."/>
            <person name="Nielsen R."/>
            <person name="Noor M.A."/>
            <person name="O'Grady P."/>
            <person name="Pachter L."/>
            <person name="Papaceit M."/>
            <person name="Parisi M.J."/>
            <person name="Parisi M."/>
            <person name="Parts L."/>
            <person name="Pedersen J.S."/>
            <person name="Pesole G."/>
            <person name="Phillippy A.M."/>
            <person name="Ponting C.P."/>
            <person name="Pop M."/>
            <person name="Porcelli D."/>
            <person name="Powell J.R."/>
            <person name="Prohaska S."/>
            <person name="Pruitt K."/>
            <person name="Puig M."/>
            <person name="Quesneville H."/>
            <person name="Ram K.R."/>
            <person name="Rand D."/>
            <person name="Rasmussen M.D."/>
            <person name="Reed L.K."/>
            <person name="Reenan R."/>
            <person name="Reily A."/>
            <person name="Remington K.A."/>
            <person name="Rieger T.T."/>
            <person name="Ritchie M.G."/>
            <person name="Robin C."/>
            <person name="Rogers Y.H."/>
            <person name="Rohde C."/>
            <person name="Rozas J."/>
            <person name="Rubenfield M.J."/>
            <person name="Ruiz A."/>
            <person name="Russo S."/>
            <person name="Salzberg S.L."/>
            <person name="Sanchez-Gracia A."/>
            <person name="Saranga D.J."/>
            <person name="Sato H."/>
            <person name="Schaeffer S.W."/>
            <person name="Schatz M.C."/>
            <person name="Schlenke T."/>
            <person name="Schwartz R."/>
            <person name="Segarra C."/>
            <person name="Singh R.S."/>
            <person name="Sirot L."/>
            <person name="Sirota M."/>
            <person name="Sisneros N.B."/>
            <person name="Smith C.D."/>
            <person name="Smith T.F."/>
            <person name="Spieth J."/>
            <person name="Stage D.E."/>
            <person name="Stark A."/>
            <person name="Stephan W."/>
            <person name="Strausberg R.L."/>
            <person name="Strempel S."/>
            <person name="Sturgill D."/>
            <person name="Sutton G."/>
            <person name="Sutton G.G."/>
            <person name="Tao W."/>
            <person name="Teichmann S."/>
            <person name="Tobari Y.N."/>
            <person name="Tomimura Y."/>
            <person name="Tsolas J.M."/>
            <person name="Valente V.L."/>
            <person name="Venter E."/>
            <person name="Venter J.C."/>
            <person name="Vicario S."/>
            <person name="Vieira F.G."/>
            <person name="Vilella A.J."/>
            <person name="Villasante A."/>
            <person name="Walenz B."/>
            <person name="Wang J."/>
            <person name="Wasserman M."/>
            <person name="Watts T."/>
            <person name="Wilson D."/>
            <person name="Wilson R.K."/>
            <person name="Wing R.A."/>
            <person name="Wolfner M.F."/>
            <person name="Wong A."/>
            <person name="Wong G.K."/>
            <person name="Wu C.I."/>
            <person name="Wu G."/>
            <person name="Yamamoto D."/>
            <person name="Yang H.P."/>
            <person name="Yang S.P."/>
            <person name="Yorke J.A."/>
            <person name="Yoshida K."/>
            <person name="Zdobnov E."/>
            <person name="Zhang P."/>
            <person name="Zhang Y."/>
            <person name="Zimin A.V."/>
            <person name="Baldwin J."/>
            <person name="Abdouelleil A."/>
            <person name="Abdulkadir J."/>
            <person name="Abebe A."/>
            <person name="Abera B."/>
            <person name="Abreu J."/>
            <person name="Acer S.C."/>
            <person name="Aftuck L."/>
            <person name="Alexander A."/>
            <person name="An P."/>
            <person name="Anderson E."/>
            <person name="Anderson S."/>
            <person name="Arachi H."/>
            <person name="Azer M."/>
            <person name="Bachantsang P."/>
            <person name="Barry A."/>
            <person name="Bayul T."/>
            <person name="Berlin A."/>
            <person name="Bessette D."/>
            <person name="Bloom T."/>
            <person name="Blye J."/>
            <person name="Boguslavskiy L."/>
            <person name="Bonnet C."/>
            <person name="Boukhgalter B."/>
            <person name="Bourzgui I."/>
            <person name="Brown A."/>
            <person name="Cahill P."/>
            <person name="Channer S."/>
            <person name="Cheshatsang Y."/>
            <person name="Chuda L."/>
            <person name="Citroen M."/>
            <person name="Collymore A."/>
            <person name="Cooke P."/>
            <person name="Costello M."/>
            <person name="D'Aco K."/>
            <person name="Daza R."/>
            <person name="De Haan G."/>
            <person name="DeGray S."/>
            <person name="DeMaso C."/>
            <person name="Dhargay N."/>
            <person name="Dooley K."/>
            <person name="Dooley E."/>
            <person name="Doricent M."/>
            <person name="Dorje P."/>
            <person name="Dorjee K."/>
            <person name="Dupes A."/>
            <person name="Elong R."/>
            <person name="Falk J."/>
            <person name="Farina A."/>
            <person name="Faro S."/>
            <person name="Ferguson D."/>
            <person name="Fisher S."/>
            <person name="Foley C.D."/>
            <person name="Franke A."/>
            <person name="Friedrich D."/>
            <person name="Gadbois L."/>
            <person name="Gearin G."/>
            <person name="Gearin C.R."/>
            <person name="Giannoukos G."/>
            <person name="Goode T."/>
            <person name="Graham J."/>
            <person name="Grandbois E."/>
            <person name="Grewal S."/>
            <person name="Gyaltsen K."/>
            <person name="Hafez N."/>
            <person name="Hagos B."/>
            <person name="Hall J."/>
            <person name="Henson C."/>
            <person name="Hollinger A."/>
            <person name="Honan T."/>
            <person name="Huard M.D."/>
            <person name="Hughes L."/>
            <person name="Hurhula B."/>
            <person name="Husby M.E."/>
            <person name="Kamat A."/>
            <person name="Kanga B."/>
            <person name="Kashin S."/>
            <person name="Khazanovich D."/>
            <person name="Kisner P."/>
            <person name="Lance K."/>
            <person name="Lara M."/>
            <person name="Lee W."/>
            <person name="Lennon N."/>
            <person name="Letendre F."/>
            <person name="LeVine R."/>
            <person name="Lipovsky A."/>
            <person name="Liu X."/>
            <person name="Liu J."/>
            <person name="Liu S."/>
            <person name="Lokyitsang T."/>
            <person name="Lokyitsang Y."/>
            <person name="Lubonja R."/>
            <person name="Lui A."/>
            <person name="MacDonald P."/>
            <person name="Magnisalis V."/>
            <person name="Maru K."/>
            <person name="Matthews C."/>
            <person name="McCusker W."/>
            <person name="McDonough S."/>
            <person name="Mehta T."/>
            <person name="Meldrim J."/>
            <person name="Meneus L."/>
            <person name="Mihai O."/>
            <person name="Mihalev A."/>
            <person name="Mihova T."/>
            <person name="Mittelman R."/>
            <person name="Mlenga V."/>
            <person name="Montmayeur A."/>
            <person name="Mulrain L."/>
            <person name="Navidi A."/>
            <person name="Naylor J."/>
            <person name="Negash T."/>
            <person name="Nguyen T."/>
            <person name="Nguyen N."/>
            <person name="Nicol R."/>
            <person name="Norbu C."/>
            <person name="Norbu N."/>
            <person name="Novod N."/>
            <person name="O'Neill B."/>
            <person name="Osman S."/>
            <person name="Markiewicz E."/>
            <person name="Oyono O.L."/>
            <person name="Patti C."/>
            <person name="Phunkhang P."/>
            <person name="Pierre F."/>
            <person name="Priest M."/>
            <person name="Raghuraman S."/>
            <person name="Rege F."/>
            <person name="Reyes R."/>
            <person name="Rise C."/>
            <person name="Rogov P."/>
            <person name="Ross K."/>
            <person name="Ryan E."/>
            <person name="Settipalli S."/>
            <person name="Shea T."/>
            <person name="Sherpa N."/>
            <person name="Shi L."/>
            <person name="Shih D."/>
            <person name="Sparrow T."/>
            <person name="Spaulding J."/>
            <person name="Stalker J."/>
            <person name="Stange-Thomann N."/>
            <person name="Stavropoulos S."/>
            <person name="Stone C."/>
            <person name="Strader C."/>
            <person name="Tesfaye S."/>
            <person name="Thomson T."/>
            <person name="Thoulutsang Y."/>
            <person name="Thoulutsang D."/>
            <person name="Topham K."/>
            <person name="Topping I."/>
            <person name="Tsamla T."/>
            <person name="Vassiliev H."/>
            <person name="Vo A."/>
            <person name="Wangchuk T."/>
            <person name="Wangdi T."/>
            <person name="Weiand M."/>
            <person name="Wilkinson J."/>
            <person name="Wilson A."/>
            <person name="Yadav S."/>
            <person name="Young G."/>
            <person name="Yu Q."/>
            <person name="Zembek L."/>
            <person name="Zhong D."/>
            <person name="Zimmer A."/>
            <person name="Zwirko Z."/>
            <person name="Jaffe D.B."/>
            <person name="Alvarez P."/>
            <person name="Brockman W."/>
            <person name="Butler J."/>
            <person name="Chin C."/>
            <person name="Gnerre S."/>
            <person name="Grabherr M."/>
            <person name="Kleber M."/>
            <person name="Mauceli E."/>
            <person name="MacCallum I."/>
        </authorList>
    </citation>
    <scope>NUCLEOTIDE SEQUENCE [LARGE SCALE GENOMIC DNA]</scope>
    <source>
        <strain evidence="12">Tucson 14030-0811.24</strain>
    </source>
</reference>
<dbReference type="GO" id="GO:0031267">
    <property type="term" value="F:small GTPase binding"/>
    <property type="evidence" value="ECO:0007669"/>
    <property type="project" value="InterPro"/>
</dbReference>